<geneLocation type="plasmid" evidence="2">
    <name>pCMC57_01</name>
</geneLocation>
<dbReference type="EMBL" id="AP035882">
    <property type="protein sequence ID" value="BFP50145.1"/>
    <property type="molecule type" value="Genomic_DNA"/>
</dbReference>
<sequence>MTDRSGATAPDAHPTPVPAPASKPVERPLSQRCADLETRINIHLDPNRNRSGR</sequence>
<accession>A0AB33KBI0</accession>
<feature type="region of interest" description="Disordered" evidence="1">
    <location>
        <begin position="1"/>
        <end position="30"/>
    </location>
</feature>
<dbReference type="AlphaFoldDB" id="A0AB33KBI0"/>
<reference evidence="2" key="1">
    <citation type="submission" date="2024-07" db="EMBL/GenBank/DDBJ databases">
        <title>Complete genome sequences of cellulolytic bacteria, Kitasatospora sp. CMC57 and Streptomyces sp. CMC78, isolated from Japanese agricultural soil.</title>
        <authorList>
            <person name="Hashimoto T."/>
            <person name="Ito M."/>
            <person name="Iwamoto M."/>
            <person name="Fukahori D."/>
            <person name="Shoda T."/>
            <person name="Sakoda M."/>
            <person name="Morohoshi T."/>
            <person name="Mitsuboshi M."/>
            <person name="Nishizawa T."/>
        </authorList>
    </citation>
    <scope>NUCLEOTIDE SEQUENCE</scope>
    <source>
        <strain evidence="2">CMC57</strain>
        <plasmid evidence="2">pCMC57_01</plasmid>
    </source>
</reference>
<proteinExistence type="predicted"/>
<organism evidence="2">
    <name type="scientific">Kitasatospora sp. CMC57</name>
    <dbReference type="NCBI Taxonomy" id="3231513"/>
    <lineage>
        <taxon>Bacteria</taxon>
        <taxon>Bacillati</taxon>
        <taxon>Actinomycetota</taxon>
        <taxon>Actinomycetes</taxon>
        <taxon>Kitasatosporales</taxon>
        <taxon>Streptomycetaceae</taxon>
        <taxon>Kitasatospora</taxon>
    </lineage>
</organism>
<dbReference type="RefSeq" id="WP_407992381.1">
    <property type="nucleotide sequence ID" value="NZ_AP035882.1"/>
</dbReference>
<dbReference type="KEGG" id="kic:KCMC57_65130"/>
<evidence type="ECO:0000256" key="1">
    <source>
        <dbReference type="SAM" id="MobiDB-lite"/>
    </source>
</evidence>
<keyword evidence="2" id="KW-0614">Plasmid</keyword>
<evidence type="ECO:0000313" key="2">
    <source>
        <dbReference type="EMBL" id="BFP50145.1"/>
    </source>
</evidence>
<gene>
    <name evidence="2" type="ORF">KCMC57_65130</name>
</gene>
<protein>
    <submittedName>
        <fullName evidence="2">Uncharacterized protein</fullName>
    </submittedName>
</protein>
<name>A0AB33KBI0_9ACTN</name>